<sequence>MMLETQRGSIRLERNRILFLGDVHLPPRFRFLHVAPCFVLGIKFGTCYGAALHRQVWTCAFRQRLGFYLLGEEGPTPGHDRRRLEHHLLQSRFLLLHLQLCQTLLGQLVKAFSRHVERLDLCQRHALYIGVETLRSVIQWKRSCLEDTLQRGGFEVGLDLDMELFLIRFVSAHTLQIGAHWYCRCRPTRGHNFPTLDRRHRVGVEGLCQLHPIDVFDFEWGASAFVGVEIG</sequence>
<gene>
    <name evidence="1" type="ORF">H310_12384</name>
</gene>
<evidence type="ECO:0000313" key="1">
    <source>
        <dbReference type="EMBL" id="ETV93821.1"/>
    </source>
</evidence>
<dbReference type="AlphaFoldDB" id="A0A024TJP1"/>
<dbReference type="EMBL" id="KI913989">
    <property type="protein sequence ID" value="ETV93821.1"/>
    <property type="molecule type" value="Genomic_DNA"/>
</dbReference>
<name>A0A024TJP1_9STRA</name>
<protein>
    <submittedName>
        <fullName evidence="1">Uncharacterized protein</fullName>
    </submittedName>
</protein>
<proteinExistence type="predicted"/>
<accession>A0A024TJP1</accession>
<organism evidence="1">
    <name type="scientific">Aphanomyces invadans</name>
    <dbReference type="NCBI Taxonomy" id="157072"/>
    <lineage>
        <taxon>Eukaryota</taxon>
        <taxon>Sar</taxon>
        <taxon>Stramenopiles</taxon>
        <taxon>Oomycota</taxon>
        <taxon>Saprolegniomycetes</taxon>
        <taxon>Saprolegniales</taxon>
        <taxon>Verrucalvaceae</taxon>
        <taxon>Aphanomyces</taxon>
    </lineage>
</organism>
<reference evidence="1" key="1">
    <citation type="submission" date="2013-12" db="EMBL/GenBank/DDBJ databases">
        <title>The Genome Sequence of Aphanomyces invadans NJM9701.</title>
        <authorList>
            <consortium name="The Broad Institute Genomics Platform"/>
            <person name="Russ C."/>
            <person name="Tyler B."/>
            <person name="van West P."/>
            <person name="Dieguez-Uribeondo J."/>
            <person name="Young S.K."/>
            <person name="Zeng Q."/>
            <person name="Gargeya S."/>
            <person name="Fitzgerald M."/>
            <person name="Abouelleil A."/>
            <person name="Alvarado L."/>
            <person name="Chapman S.B."/>
            <person name="Gainer-Dewar J."/>
            <person name="Goldberg J."/>
            <person name="Griggs A."/>
            <person name="Gujja S."/>
            <person name="Hansen M."/>
            <person name="Howarth C."/>
            <person name="Imamovic A."/>
            <person name="Ireland A."/>
            <person name="Larimer J."/>
            <person name="McCowan C."/>
            <person name="Murphy C."/>
            <person name="Pearson M."/>
            <person name="Poon T.W."/>
            <person name="Priest M."/>
            <person name="Roberts A."/>
            <person name="Saif S."/>
            <person name="Shea T."/>
            <person name="Sykes S."/>
            <person name="Wortman J."/>
            <person name="Nusbaum C."/>
            <person name="Birren B."/>
        </authorList>
    </citation>
    <scope>NUCLEOTIDE SEQUENCE [LARGE SCALE GENOMIC DNA]</scope>
    <source>
        <strain evidence="1">NJM9701</strain>
    </source>
</reference>
<dbReference type="RefSeq" id="XP_008877630.1">
    <property type="nucleotide sequence ID" value="XM_008879408.1"/>
</dbReference>
<dbReference type="GeneID" id="20089434"/>
<dbReference type="VEuPathDB" id="FungiDB:H310_12384"/>